<proteinExistence type="predicted"/>
<organism evidence="1 2">
    <name type="scientific">Puccinia coronata f. sp. avenae</name>
    <dbReference type="NCBI Taxonomy" id="200324"/>
    <lineage>
        <taxon>Eukaryota</taxon>
        <taxon>Fungi</taxon>
        <taxon>Dikarya</taxon>
        <taxon>Basidiomycota</taxon>
        <taxon>Pucciniomycotina</taxon>
        <taxon>Pucciniomycetes</taxon>
        <taxon>Pucciniales</taxon>
        <taxon>Pucciniaceae</taxon>
        <taxon>Puccinia</taxon>
    </lineage>
</organism>
<protein>
    <submittedName>
        <fullName evidence="1">Uncharacterized protein</fullName>
    </submittedName>
</protein>
<reference evidence="1 2" key="1">
    <citation type="submission" date="2017-11" db="EMBL/GenBank/DDBJ databases">
        <title>De novo assembly and phasing of dikaryotic genomes from two isolates of Puccinia coronata f. sp. avenae, the causal agent of oat crown rust.</title>
        <authorList>
            <person name="Miller M.E."/>
            <person name="Zhang Y."/>
            <person name="Omidvar V."/>
            <person name="Sperschneider J."/>
            <person name="Schwessinger B."/>
            <person name="Raley C."/>
            <person name="Palmer J.M."/>
            <person name="Garnica D."/>
            <person name="Upadhyaya N."/>
            <person name="Rathjen J."/>
            <person name="Taylor J.M."/>
            <person name="Park R.F."/>
            <person name="Dodds P.N."/>
            <person name="Hirsch C.D."/>
            <person name="Kianian S.F."/>
            <person name="Figueroa M."/>
        </authorList>
    </citation>
    <scope>NUCLEOTIDE SEQUENCE [LARGE SCALE GENOMIC DNA]</scope>
    <source>
        <strain evidence="1">12NC29</strain>
    </source>
</reference>
<evidence type="ECO:0000313" key="2">
    <source>
        <dbReference type="Proteomes" id="UP000235388"/>
    </source>
</evidence>
<keyword evidence="2" id="KW-1185">Reference proteome</keyword>
<name>A0A2N5U087_9BASI</name>
<gene>
    <name evidence="1" type="ORF">PCANC_21472</name>
</gene>
<dbReference type="Proteomes" id="UP000235388">
    <property type="component" value="Unassembled WGS sequence"/>
</dbReference>
<dbReference type="AlphaFoldDB" id="A0A2N5U087"/>
<sequence length="153" mass="17154">MGCILERHIFRAEFLVIPPSLINSLAFSAWYPARWLNRSEHTLQFPSCNLIRPRSQPPWVLAALVSVSSLGTLAMQHDPMCQDQTALDIEHGFDVIPCKRSDCDGSVLLKTVKTKCLEYLRQALSVSDVQTTWSSRSGLSPARLGNTLRSDLR</sequence>
<accession>A0A2N5U087</accession>
<dbReference type="EMBL" id="PGCJ01000357">
    <property type="protein sequence ID" value="PLW31108.1"/>
    <property type="molecule type" value="Genomic_DNA"/>
</dbReference>
<comment type="caution">
    <text evidence="1">The sequence shown here is derived from an EMBL/GenBank/DDBJ whole genome shotgun (WGS) entry which is preliminary data.</text>
</comment>
<evidence type="ECO:0000313" key="1">
    <source>
        <dbReference type="EMBL" id="PLW31108.1"/>
    </source>
</evidence>